<dbReference type="RefSeq" id="XP_020074730.1">
    <property type="nucleotide sequence ID" value="XM_020222804.1"/>
</dbReference>
<gene>
    <name evidence="2" type="ORF">HYPBUDRAFT_168386</name>
</gene>
<dbReference type="AlphaFoldDB" id="A0A1E4REJ5"/>
<evidence type="ECO:0000313" key="2">
    <source>
        <dbReference type="EMBL" id="ODV65663.1"/>
    </source>
</evidence>
<protein>
    <submittedName>
        <fullName evidence="2">Uncharacterized protein</fullName>
    </submittedName>
</protein>
<sequence length="173" mass="19032">MKLIYLFTYLQLAVLSMILLSRNSFEEVSEEEAQVFPEEAPVITEEAPVITEEAQVVEEAPVIMEEAQVVEEAPVIMEEAPVIMEEAQVVLAQVPKGQAPTTIQRSRVCSRGGQRFYCATGALLAGGYVAGYHNHHNGSYSIDGDSADKQEDKTSMGSYSLLNAHLYLGFIFI</sequence>
<feature type="chain" id="PRO_5009162236" evidence="1">
    <location>
        <begin position="25"/>
        <end position="173"/>
    </location>
</feature>
<feature type="signal peptide" evidence="1">
    <location>
        <begin position="1"/>
        <end position="24"/>
    </location>
</feature>
<dbReference type="OrthoDB" id="19653at2759"/>
<keyword evidence="3" id="KW-1185">Reference proteome</keyword>
<organism evidence="2 3">
    <name type="scientific">Hyphopichia burtonii NRRL Y-1933</name>
    <dbReference type="NCBI Taxonomy" id="984485"/>
    <lineage>
        <taxon>Eukaryota</taxon>
        <taxon>Fungi</taxon>
        <taxon>Dikarya</taxon>
        <taxon>Ascomycota</taxon>
        <taxon>Saccharomycotina</taxon>
        <taxon>Pichiomycetes</taxon>
        <taxon>Debaryomycetaceae</taxon>
        <taxon>Hyphopichia</taxon>
    </lineage>
</organism>
<dbReference type="Proteomes" id="UP000095085">
    <property type="component" value="Unassembled WGS sequence"/>
</dbReference>
<proteinExistence type="predicted"/>
<reference evidence="3" key="1">
    <citation type="submission" date="2016-05" db="EMBL/GenBank/DDBJ databases">
        <title>Comparative genomics of biotechnologically important yeasts.</title>
        <authorList>
            <consortium name="DOE Joint Genome Institute"/>
            <person name="Riley R."/>
            <person name="Haridas S."/>
            <person name="Wolfe K.H."/>
            <person name="Lopes M.R."/>
            <person name="Hittinger C.T."/>
            <person name="Goker M."/>
            <person name="Salamov A."/>
            <person name="Wisecaver J."/>
            <person name="Long T.M."/>
            <person name="Aerts A.L."/>
            <person name="Barry K."/>
            <person name="Choi C."/>
            <person name="Clum A."/>
            <person name="Coughlan A.Y."/>
            <person name="Deshpande S."/>
            <person name="Douglass A.P."/>
            <person name="Hanson S.J."/>
            <person name="Klenk H.-P."/>
            <person name="Labutti K."/>
            <person name="Lapidus A."/>
            <person name="Lindquist E."/>
            <person name="Lipzen A."/>
            <person name="Meier-Kolthoff J.P."/>
            <person name="Ohm R.A."/>
            <person name="Otillar R.P."/>
            <person name="Pangilinan J."/>
            <person name="Peng Y."/>
            <person name="Rokas A."/>
            <person name="Rosa C.A."/>
            <person name="Scheuner C."/>
            <person name="Sibirny A.A."/>
            <person name="Slot J.C."/>
            <person name="Stielow J.B."/>
            <person name="Sun H."/>
            <person name="Kurtzman C.P."/>
            <person name="Blackwell M."/>
            <person name="Grigoriev I.V."/>
            <person name="Jeffries T.W."/>
        </authorList>
    </citation>
    <scope>NUCLEOTIDE SEQUENCE [LARGE SCALE GENOMIC DNA]</scope>
    <source>
        <strain evidence="3">NRRL Y-1933</strain>
    </source>
</reference>
<keyword evidence="1" id="KW-0732">Signal</keyword>
<accession>A0A1E4REJ5</accession>
<name>A0A1E4REJ5_9ASCO</name>
<evidence type="ECO:0000256" key="1">
    <source>
        <dbReference type="SAM" id="SignalP"/>
    </source>
</evidence>
<dbReference type="EMBL" id="KV454544">
    <property type="protein sequence ID" value="ODV65663.1"/>
    <property type="molecule type" value="Genomic_DNA"/>
</dbReference>
<dbReference type="GeneID" id="30997353"/>
<evidence type="ECO:0000313" key="3">
    <source>
        <dbReference type="Proteomes" id="UP000095085"/>
    </source>
</evidence>